<feature type="domain" description="PNPLA" evidence="5">
    <location>
        <begin position="9"/>
        <end position="169"/>
    </location>
</feature>
<sequence>MTAKKSVSLVLGSGGARGMAHIGVIEVLEENGYEIREIAGSSVGALVGGVYAAGQLAEFKEWICNLGRVDVFGLMDFSFSSKGFIKGDKVFHVLKKIVKEQKIEDLKIPFSCNAVDYHEGLDRVFDSGSLFQAIRASVSIPSLVQPAVIDGVEYIDGGVLNPLPVDLLKKKSQKVLAVNLNALGDSYVKPPKKDHGGNRLIQTPGWLKEYQGKMNSYFDRHKEVSKRKSLGSLDLINRSMELLHDRVSQLTLEKHGVDVVVDISKRQASTMEFYRAAEMIEIGRIKAEKAIKKLENEP</sequence>
<keyword evidence="3 4" id="KW-0443">Lipid metabolism</keyword>
<evidence type="ECO:0000256" key="3">
    <source>
        <dbReference type="ARBA" id="ARBA00023098"/>
    </source>
</evidence>
<dbReference type="PANTHER" id="PTHR14226">
    <property type="entry name" value="NEUROPATHY TARGET ESTERASE/SWISS CHEESE D.MELANOGASTER"/>
    <property type="match status" value="1"/>
</dbReference>
<feature type="active site" description="Proton acceptor" evidence="4">
    <location>
        <position position="156"/>
    </location>
</feature>
<protein>
    <submittedName>
        <fullName evidence="6">Patatin-like phospholipase family protein</fullName>
    </submittedName>
</protein>
<dbReference type="Pfam" id="PF01734">
    <property type="entry name" value="Patatin"/>
    <property type="match status" value="1"/>
</dbReference>
<dbReference type="PROSITE" id="PS51635">
    <property type="entry name" value="PNPLA"/>
    <property type="match status" value="1"/>
</dbReference>
<proteinExistence type="predicted"/>
<keyword evidence="7" id="KW-1185">Reference proteome</keyword>
<dbReference type="EMBL" id="JAUEPH010000003">
    <property type="protein sequence ID" value="MDN3203880.1"/>
    <property type="molecule type" value="Genomic_DNA"/>
</dbReference>
<evidence type="ECO:0000256" key="4">
    <source>
        <dbReference type="PROSITE-ProRule" id="PRU01161"/>
    </source>
</evidence>
<evidence type="ECO:0000259" key="5">
    <source>
        <dbReference type="PROSITE" id="PS51635"/>
    </source>
</evidence>
<dbReference type="InterPro" id="IPR050301">
    <property type="entry name" value="NTE"/>
</dbReference>
<evidence type="ECO:0000256" key="1">
    <source>
        <dbReference type="ARBA" id="ARBA00022801"/>
    </source>
</evidence>
<evidence type="ECO:0000313" key="6">
    <source>
        <dbReference type="EMBL" id="MDN3203880.1"/>
    </source>
</evidence>
<feature type="short sequence motif" description="GXSXG" evidence="4">
    <location>
        <begin position="40"/>
        <end position="44"/>
    </location>
</feature>
<feature type="short sequence motif" description="DGA/G" evidence="4">
    <location>
        <begin position="156"/>
        <end position="158"/>
    </location>
</feature>
<accession>A0ABT7YBV8</accession>
<name>A0ABT7YBV8_9BACT</name>
<dbReference type="PANTHER" id="PTHR14226:SF76">
    <property type="entry name" value="NTE FAMILY PROTEIN RSSA"/>
    <property type="match status" value="1"/>
</dbReference>
<dbReference type="RefSeq" id="WP_289999437.1">
    <property type="nucleotide sequence ID" value="NZ_JAUEPH010000003.1"/>
</dbReference>
<dbReference type="InterPro" id="IPR002641">
    <property type="entry name" value="PNPLA_dom"/>
</dbReference>
<feature type="active site" description="Nucleophile" evidence="4">
    <location>
        <position position="42"/>
    </location>
</feature>
<evidence type="ECO:0000256" key="2">
    <source>
        <dbReference type="ARBA" id="ARBA00022963"/>
    </source>
</evidence>
<keyword evidence="1 4" id="KW-0378">Hydrolase</keyword>
<organism evidence="6 7">
    <name type="scientific">Algoriphagus sediminis</name>
    <dbReference type="NCBI Taxonomy" id="3057113"/>
    <lineage>
        <taxon>Bacteria</taxon>
        <taxon>Pseudomonadati</taxon>
        <taxon>Bacteroidota</taxon>
        <taxon>Cytophagia</taxon>
        <taxon>Cytophagales</taxon>
        <taxon>Cyclobacteriaceae</taxon>
        <taxon>Algoriphagus</taxon>
    </lineage>
</organism>
<dbReference type="Gene3D" id="3.40.1090.10">
    <property type="entry name" value="Cytosolic phospholipase A2 catalytic domain"/>
    <property type="match status" value="1"/>
</dbReference>
<gene>
    <name evidence="6" type="ORF">QVH07_06950</name>
</gene>
<comment type="caution">
    <text evidence="6">The sequence shown here is derived from an EMBL/GenBank/DDBJ whole genome shotgun (WGS) entry which is preliminary data.</text>
</comment>
<evidence type="ECO:0000313" key="7">
    <source>
        <dbReference type="Proteomes" id="UP001171916"/>
    </source>
</evidence>
<keyword evidence="2 4" id="KW-0442">Lipid degradation</keyword>
<dbReference type="SUPFAM" id="SSF52151">
    <property type="entry name" value="FabD/lysophospholipase-like"/>
    <property type="match status" value="1"/>
</dbReference>
<reference evidence="6" key="1">
    <citation type="submission" date="2023-06" db="EMBL/GenBank/DDBJ databases">
        <title>Robiginitalea aurantiacus sp. nov. and Algoriphagus sediminis sp. nov., isolated from coastal sediment.</title>
        <authorList>
            <person name="Zhou Z.Y."/>
            <person name="An J."/>
            <person name="Jia Y.W."/>
            <person name="Du Z.J."/>
        </authorList>
    </citation>
    <scope>NUCLEOTIDE SEQUENCE</scope>
    <source>
        <strain evidence="6">C2-7</strain>
    </source>
</reference>
<dbReference type="InterPro" id="IPR016035">
    <property type="entry name" value="Acyl_Trfase/lysoPLipase"/>
</dbReference>
<dbReference type="Proteomes" id="UP001171916">
    <property type="component" value="Unassembled WGS sequence"/>
</dbReference>
<comment type="caution">
    <text evidence="4">Lacks conserved residue(s) required for the propagation of feature annotation.</text>
</comment>